<name>A0A5B0PLV3_PUCGR</name>
<feature type="region of interest" description="Disordered" evidence="1">
    <location>
        <begin position="25"/>
        <end position="100"/>
    </location>
</feature>
<evidence type="ECO:0000313" key="3">
    <source>
        <dbReference type="EMBL" id="KAA1100919.1"/>
    </source>
</evidence>
<dbReference type="Proteomes" id="UP000324748">
    <property type="component" value="Unassembled WGS sequence"/>
</dbReference>
<feature type="compositionally biased region" description="Low complexity" evidence="1">
    <location>
        <begin position="250"/>
        <end position="266"/>
    </location>
</feature>
<evidence type="ECO:0000256" key="1">
    <source>
        <dbReference type="SAM" id="MobiDB-lite"/>
    </source>
</evidence>
<comment type="caution">
    <text evidence="3">The sequence shown here is derived from an EMBL/GenBank/DDBJ whole genome shotgun (WGS) entry which is preliminary data.</text>
</comment>
<evidence type="ECO:0000256" key="2">
    <source>
        <dbReference type="SAM" id="SignalP"/>
    </source>
</evidence>
<accession>A0A5B0PLV3</accession>
<feature type="compositionally biased region" description="Polar residues" evidence="1">
    <location>
        <begin position="88"/>
        <end position="100"/>
    </location>
</feature>
<feature type="chain" id="PRO_5023019782" evidence="2">
    <location>
        <begin position="23"/>
        <end position="591"/>
    </location>
</feature>
<feature type="compositionally biased region" description="Polar residues" evidence="1">
    <location>
        <begin position="131"/>
        <end position="147"/>
    </location>
</feature>
<keyword evidence="2" id="KW-0732">Signal</keyword>
<reference evidence="3 4" key="1">
    <citation type="submission" date="2019-05" db="EMBL/GenBank/DDBJ databases">
        <title>Emergence of the Ug99 lineage of the wheat stem rust pathogen through somatic hybridization.</title>
        <authorList>
            <person name="Li F."/>
            <person name="Upadhyaya N.M."/>
            <person name="Sperschneider J."/>
            <person name="Matny O."/>
            <person name="Nguyen-Phuc H."/>
            <person name="Mago R."/>
            <person name="Raley C."/>
            <person name="Miller M.E."/>
            <person name="Silverstein K.A.T."/>
            <person name="Henningsen E."/>
            <person name="Hirsch C.D."/>
            <person name="Visser B."/>
            <person name="Pretorius Z.A."/>
            <person name="Steffenson B.J."/>
            <person name="Schwessinger B."/>
            <person name="Dodds P.N."/>
            <person name="Figueroa M."/>
        </authorList>
    </citation>
    <scope>NUCLEOTIDE SEQUENCE [LARGE SCALE GENOMIC DNA]</scope>
    <source>
        <strain evidence="3">21-0</strain>
    </source>
</reference>
<feature type="region of interest" description="Disordered" evidence="1">
    <location>
        <begin position="339"/>
        <end position="384"/>
    </location>
</feature>
<feature type="compositionally biased region" description="Polar residues" evidence="1">
    <location>
        <begin position="112"/>
        <end position="123"/>
    </location>
</feature>
<sequence length="591" mass="59801">MISRVLLAYVLISLGALPASLANPAAGGNTEVSGAAAQPQNSTTTPTGPNAAHAILPPNSATNENLPVTAASPADNATLPAGHPPAASTATGGNAPANSTLVAENPLANATVTAGHSPANSTVGAGHAPANFTSAAGSPPTNATTTAGHPAENATAATGHIPLGNTTATTTESPSINATATDGHSRVNTTVIAGSPPANTTVTAGSPPANTTVTAGSPPANTTATVGPPANTTATVGPPANTTATDRHPSANTTATSTAHSPANTTVTDGHSPANANATVGHSPANTTVTDGHPQINTTATRGIALANTTATAGIPPTNATATTGHSLANTTVVADVPQSGNATSAVGAHSPDKEMKTDTASAAAHAPEPHPESPPTTTCYHKSKSHGIETHHCDKALDRIVFAANQTLDKFSSLIFANYKTCNIHIHKPQNATLEKVEIALMVHNLTTSCHSVGGVRSQSPKLTVRVERGTKENVHDVDRSMCKKDKCPLTQSDCLSAFYQLPTDSSGTFVNRKGRQPFVRVTSGNCTVTASTTDLSAFFIPRQFVLPTMKKLINECGEHPGKIYLSGGTKGYNGDIWLSARAANEDLCH</sequence>
<dbReference type="AlphaFoldDB" id="A0A5B0PLV3"/>
<dbReference type="OrthoDB" id="185618at2759"/>
<feature type="compositionally biased region" description="Polar residues" evidence="1">
    <location>
        <begin position="38"/>
        <end position="48"/>
    </location>
</feature>
<keyword evidence="4" id="KW-1185">Reference proteome</keyword>
<feature type="compositionally biased region" description="Polar residues" evidence="1">
    <location>
        <begin position="164"/>
        <end position="244"/>
    </location>
</feature>
<gene>
    <name evidence="3" type="ORF">PGT21_001509</name>
</gene>
<feature type="signal peptide" evidence="2">
    <location>
        <begin position="1"/>
        <end position="22"/>
    </location>
</feature>
<organism evidence="3 4">
    <name type="scientific">Puccinia graminis f. sp. tritici</name>
    <dbReference type="NCBI Taxonomy" id="56615"/>
    <lineage>
        <taxon>Eukaryota</taxon>
        <taxon>Fungi</taxon>
        <taxon>Dikarya</taxon>
        <taxon>Basidiomycota</taxon>
        <taxon>Pucciniomycotina</taxon>
        <taxon>Pucciniomycetes</taxon>
        <taxon>Pucciniales</taxon>
        <taxon>Pucciniaceae</taxon>
        <taxon>Puccinia</taxon>
    </lineage>
</organism>
<feature type="compositionally biased region" description="Polar residues" evidence="1">
    <location>
        <begin position="274"/>
        <end position="296"/>
    </location>
</feature>
<dbReference type="EMBL" id="VSWC01000053">
    <property type="protein sequence ID" value="KAA1100919.1"/>
    <property type="molecule type" value="Genomic_DNA"/>
</dbReference>
<protein>
    <submittedName>
        <fullName evidence="3">Uncharacterized protein</fullName>
    </submittedName>
</protein>
<evidence type="ECO:0000313" key="4">
    <source>
        <dbReference type="Proteomes" id="UP000324748"/>
    </source>
</evidence>
<proteinExistence type="predicted"/>
<feature type="region of interest" description="Disordered" evidence="1">
    <location>
        <begin position="112"/>
        <end position="296"/>
    </location>
</feature>